<protein>
    <submittedName>
        <fullName evidence="1">Uncharacterized protein</fullName>
    </submittedName>
</protein>
<proteinExistence type="predicted"/>
<sequence>MDDDGLLDEIQEDLGGDYSPQLRLAAGMLSGDAQAAVPYLLFSIAKSLEDISFLLSNDSVSVVMESDEDE</sequence>
<reference evidence="1 2" key="1">
    <citation type="submission" date="2018-11" db="EMBL/GenBank/DDBJ databases">
        <title>Trebonia kvetii gen.nov., sp.nov., a novel acidophilic actinobacterium, and proposal of the new actinobacterial family Treboniaceae fam. nov.</title>
        <authorList>
            <person name="Rapoport D."/>
            <person name="Sagova-Mareckova M."/>
            <person name="Sedlacek I."/>
            <person name="Provaznik J."/>
            <person name="Kralova S."/>
            <person name="Pavlinic D."/>
            <person name="Benes V."/>
            <person name="Kopecky J."/>
        </authorList>
    </citation>
    <scope>NUCLEOTIDE SEQUENCE [LARGE SCALE GENOMIC DNA]</scope>
    <source>
        <strain evidence="1 2">15Tr583</strain>
    </source>
</reference>
<dbReference type="RefSeq" id="WP_145852622.1">
    <property type="nucleotide sequence ID" value="NZ_RPFW01000002.1"/>
</dbReference>
<evidence type="ECO:0000313" key="1">
    <source>
        <dbReference type="EMBL" id="TVZ04916.1"/>
    </source>
</evidence>
<evidence type="ECO:0000313" key="2">
    <source>
        <dbReference type="Proteomes" id="UP000460272"/>
    </source>
</evidence>
<comment type="caution">
    <text evidence="1">The sequence shown here is derived from an EMBL/GenBank/DDBJ whole genome shotgun (WGS) entry which is preliminary data.</text>
</comment>
<name>A0A6P2C362_9ACTN</name>
<gene>
    <name evidence="1" type="ORF">EAS64_09755</name>
</gene>
<keyword evidence="2" id="KW-1185">Reference proteome</keyword>
<organism evidence="1 2">
    <name type="scientific">Trebonia kvetii</name>
    <dbReference type="NCBI Taxonomy" id="2480626"/>
    <lineage>
        <taxon>Bacteria</taxon>
        <taxon>Bacillati</taxon>
        <taxon>Actinomycetota</taxon>
        <taxon>Actinomycetes</taxon>
        <taxon>Streptosporangiales</taxon>
        <taxon>Treboniaceae</taxon>
        <taxon>Trebonia</taxon>
    </lineage>
</organism>
<dbReference type="AlphaFoldDB" id="A0A6P2C362"/>
<dbReference type="Proteomes" id="UP000460272">
    <property type="component" value="Unassembled WGS sequence"/>
</dbReference>
<dbReference type="EMBL" id="RPFW01000002">
    <property type="protein sequence ID" value="TVZ04916.1"/>
    <property type="molecule type" value="Genomic_DNA"/>
</dbReference>
<accession>A0A6P2C362</accession>